<dbReference type="AlphaFoldDB" id="A0A5S3PKP4"/>
<evidence type="ECO:0000256" key="5">
    <source>
        <dbReference type="ARBA" id="ARBA00023315"/>
    </source>
</evidence>
<comment type="caution">
    <text evidence="12">The sequence shown here is derived from an EMBL/GenBank/DDBJ whole genome shotgun (WGS) entry which is preliminary data.</text>
</comment>
<dbReference type="Pfam" id="PF13444">
    <property type="entry name" value="Acetyltransf_5"/>
    <property type="match status" value="1"/>
</dbReference>
<keyword evidence="3 12" id="KW-0808">Transferase</keyword>
<dbReference type="PANTHER" id="PTHR37323">
    <property type="entry name" value="GCN5-RELATED N-ACETYLTRANSFERASE"/>
    <property type="match status" value="1"/>
</dbReference>
<dbReference type="InterPro" id="IPR016181">
    <property type="entry name" value="Acyl_CoA_acyltransferase"/>
</dbReference>
<comment type="catalytic activity">
    <reaction evidence="10">
        <text>a (3R)-hydroxyacyl-[ACP] + L-ornithine = a lyso-ornithine lipid + holo-[ACP] + H(+)</text>
        <dbReference type="Rhea" id="RHEA:20633"/>
        <dbReference type="Rhea" id="RHEA-COMP:9685"/>
        <dbReference type="Rhea" id="RHEA-COMP:9945"/>
        <dbReference type="ChEBI" id="CHEBI:15378"/>
        <dbReference type="ChEBI" id="CHEBI:46911"/>
        <dbReference type="ChEBI" id="CHEBI:64479"/>
        <dbReference type="ChEBI" id="CHEBI:78827"/>
        <dbReference type="ChEBI" id="CHEBI:138482"/>
        <dbReference type="EC" id="2.3.2.30"/>
    </reaction>
    <physiologicalReaction direction="left-to-right" evidence="10">
        <dbReference type="Rhea" id="RHEA:20634"/>
    </physiologicalReaction>
</comment>
<keyword evidence="5" id="KW-0012">Acyltransferase</keyword>
<sequence>MSVLDPPDDVAPRTRQDGVGHLDGSPRFIARLTRTETDIAAAQALRARCFGLAPSADVDRFDARCDHLLIEDMRSGGVAGCCRVLSLTGADLAQSYAAQFYDLSALRHFDGPMIELGRFCVAPEGRSPDILRAAWAAITRLVDAGGVTLLFGCSSFSGIDPAPYRAAFAALAARHRAPDRWAPGIAAAEVVRYCEETHPPHAPKLAMMQMPPLLRSYLAMGGWVSDHAVVDRAMRTLHVFTGVEIAAIPAARKRLLRALA</sequence>
<dbReference type="SUPFAM" id="SSF55729">
    <property type="entry name" value="Acyl-CoA N-acyltransferases (Nat)"/>
    <property type="match status" value="1"/>
</dbReference>
<dbReference type="GO" id="GO:0043810">
    <property type="term" value="F:ornithine-acyl [acyl carrier protein] N-acyltransferase activity"/>
    <property type="evidence" value="ECO:0007669"/>
    <property type="project" value="UniProtKB-EC"/>
</dbReference>
<keyword evidence="2" id="KW-0444">Lipid biosynthesis</keyword>
<comment type="similarity">
    <text evidence="6">Belongs to the acetyltransferase family. OlsB subfamily.</text>
</comment>
<evidence type="ECO:0000256" key="8">
    <source>
        <dbReference type="ARBA" id="ARBA00039866"/>
    </source>
</evidence>
<evidence type="ECO:0000256" key="4">
    <source>
        <dbReference type="ARBA" id="ARBA00023098"/>
    </source>
</evidence>
<comment type="function">
    <text evidence="9">Catalyzes the first step in the biosynthesis of ornithine lipids, which are phosphorus-free membrane lipids. Catalyzes the 3-hydroxyacyl-acyl carrier protein-dependent acylation of ornithine to form lyso-ornithine lipid (LOL).</text>
</comment>
<comment type="pathway">
    <text evidence="1">Lipid metabolism.</text>
</comment>
<feature type="compositionally biased region" description="Basic and acidic residues" evidence="11">
    <location>
        <begin position="10"/>
        <end position="20"/>
    </location>
</feature>
<dbReference type="RefSeq" id="WP_138660998.1">
    <property type="nucleotide sequence ID" value="NZ_VANS01000001.1"/>
</dbReference>
<evidence type="ECO:0000313" key="12">
    <source>
        <dbReference type="EMBL" id="TMM54826.1"/>
    </source>
</evidence>
<proteinExistence type="inferred from homology"/>
<protein>
    <recommendedName>
        <fullName evidence="8">L-ornithine N(alpha)-acyltransferase</fullName>
        <ecNumber evidence="7">2.3.2.30</ecNumber>
    </recommendedName>
</protein>
<accession>A0A5S3PKP4</accession>
<evidence type="ECO:0000256" key="10">
    <source>
        <dbReference type="ARBA" id="ARBA00047785"/>
    </source>
</evidence>
<dbReference type="GO" id="GO:0006629">
    <property type="term" value="P:lipid metabolic process"/>
    <property type="evidence" value="ECO:0007669"/>
    <property type="project" value="UniProtKB-KW"/>
</dbReference>
<dbReference type="OrthoDB" id="9787072at2"/>
<keyword evidence="4" id="KW-0443">Lipid metabolism</keyword>
<reference evidence="12 13" key="1">
    <citation type="submission" date="2019-05" db="EMBL/GenBank/DDBJ databases">
        <title>Sulfitobacter sabulilitoris sp. nov., isolated from a marine sand.</title>
        <authorList>
            <person name="Yoon J.-H."/>
        </authorList>
    </citation>
    <scope>NUCLEOTIDE SEQUENCE [LARGE SCALE GENOMIC DNA]</scope>
    <source>
        <strain evidence="12 13">HSMS-29</strain>
    </source>
</reference>
<dbReference type="Proteomes" id="UP000309550">
    <property type="component" value="Unassembled WGS sequence"/>
</dbReference>
<dbReference type="InterPro" id="IPR052351">
    <property type="entry name" value="Ornithine_N-alpha-AT"/>
</dbReference>
<evidence type="ECO:0000256" key="7">
    <source>
        <dbReference type="ARBA" id="ARBA00039058"/>
    </source>
</evidence>
<evidence type="ECO:0000256" key="9">
    <source>
        <dbReference type="ARBA" id="ARBA00045724"/>
    </source>
</evidence>
<dbReference type="EC" id="2.3.2.30" evidence="7"/>
<gene>
    <name evidence="12" type="ORF">FDT80_04395</name>
</gene>
<evidence type="ECO:0000313" key="13">
    <source>
        <dbReference type="Proteomes" id="UP000309550"/>
    </source>
</evidence>
<name>A0A5S3PKP4_9RHOB</name>
<dbReference type="EMBL" id="VANS01000001">
    <property type="protein sequence ID" value="TMM54826.1"/>
    <property type="molecule type" value="Genomic_DNA"/>
</dbReference>
<feature type="region of interest" description="Disordered" evidence="11">
    <location>
        <begin position="1"/>
        <end position="22"/>
    </location>
</feature>
<dbReference type="Gene3D" id="3.40.630.30">
    <property type="match status" value="1"/>
</dbReference>
<evidence type="ECO:0000256" key="6">
    <source>
        <dbReference type="ARBA" id="ARBA00038095"/>
    </source>
</evidence>
<dbReference type="PANTHER" id="PTHR37323:SF1">
    <property type="entry name" value="L-ORNITHINE N(ALPHA)-ACYLTRANSFERASE"/>
    <property type="match status" value="1"/>
</dbReference>
<evidence type="ECO:0000256" key="11">
    <source>
        <dbReference type="SAM" id="MobiDB-lite"/>
    </source>
</evidence>
<organism evidence="12 13">
    <name type="scientific">Sulfitobacter sabulilitoris</name>
    <dbReference type="NCBI Taxonomy" id="2562655"/>
    <lineage>
        <taxon>Bacteria</taxon>
        <taxon>Pseudomonadati</taxon>
        <taxon>Pseudomonadota</taxon>
        <taxon>Alphaproteobacteria</taxon>
        <taxon>Rhodobacterales</taxon>
        <taxon>Roseobacteraceae</taxon>
        <taxon>Sulfitobacter</taxon>
    </lineage>
</organism>
<evidence type="ECO:0000256" key="1">
    <source>
        <dbReference type="ARBA" id="ARBA00005189"/>
    </source>
</evidence>
<keyword evidence="13" id="KW-1185">Reference proteome</keyword>
<evidence type="ECO:0000256" key="2">
    <source>
        <dbReference type="ARBA" id="ARBA00022516"/>
    </source>
</evidence>
<evidence type="ECO:0000256" key="3">
    <source>
        <dbReference type="ARBA" id="ARBA00022679"/>
    </source>
</evidence>